<reference evidence="1 2" key="1">
    <citation type="submission" date="2014-02" db="EMBL/GenBank/DDBJ databases">
        <title>Aquamicrobium defluvii Genome sequencing.</title>
        <authorList>
            <person name="Wang X."/>
        </authorList>
    </citation>
    <scope>NUCLEOTIDE SEQUENCE [LARGE SCALE GENOMIC DNA]</scope>
    <source>
        <strain evidence="1 2">W13Z1</strain>
    </source>
</reference>
<organism evidence="1 2">
    <name type="scientific">Aquamicrobium defluvii</name>
    <dbReference type="NCBI Taxonomy" id="69279"/>
    <lineage>
        <taxon>Bacteria</taxon>
        <taxon>Pseudomonadati</taxon>
        <taxon>Pseudomonadota</taxon>
        <taxon>Alphaproteobacteria</taxon>
        <taxon>Hyphomicrobiales</taxon>
        <taxon>Phyllobacteriaceae</taxon>
        <taxon>Aquamicrobium</taxon>
    </lineage>
</organism>
<protein>
    <submittedName>
        <fullName evidence="1">Uncharacterized protein</fullName>
    </submittedName>
</protein>
<accession>A0A011US87</accession>
<dbReference type="Proteomes" id="UP000019849">
    <property type="component" value="Unassembled WGS sequence"/>
</dbReference>
<gene>
    <name evidence="1" type="ORF">BG36_03575</name>
</gene>
<name>A0A011US87_9HYPH</name>
<comment type="caution">
    <text evidence="1">The sequence shown here is derived from an EMBL/GenBank/DDBJ whole genome shotgun (WGS) entry which is preliminary data.</text>
</comment>
<dbReference type="EMBL" id="JENY01000012">
    <property type="protein sequence ID" value="EXL08738.1"/>
    <property type="molecule type" value="Genomic_DNA"/>
</dbReference>
<sequence length="63" mass="7351">MKFTHAEMSEIFAGAASTRQAFIEAHRQKKDRPDTWFHQQARELAAFIQAQQDYRRAANRKSA</sequence>
<dbReference type="RefSeq" id="WP_035026318.1">
    <property type="nucleotide sequence ID" value="NZ_KK073886.1"/>
</dbReference>
<dbReference type="HOGENOM" id="CLU_2875892_0_0_5"/>
<proteinExistence type="predicted"/>
<evidence type="ECO:0000313" key="2">
    <source>
        <dbReference type="Proteomes" id="UP000019849"/>
    </source>
</evidence>
<dbReference type="PATRIC" id="fig|69279.3.peg.2117"/>
<evidence type="ECO:0000313" key="1">
    <source>
        <dbReference type="EMBL" id="EXL08738.1"/>
    </source>
</evidence>
<dbReference type="STRING" id="69279.BG36_03575"/>
<dbReference type="AlphaFoldDB" id="A0A011US87"/>